<dbReference type="Proteomes" id="UP000233524">
    <property type="component" value="Unassembled WGS sequence"/>
</dbReference>
<dbReference type="SUPFAM" id="SSF50129">
    <property type="entry name" value="GroES-like"/>
    <property type="match status" value="1"/>
</dbReference>
<dbReference type="Gene3D" id="3.40.50.720">
    <property type="entry name" value="NAD(P)-binding Rossmann-like Domain"/>
    <property type="match status" value="1"/>
</dbReference>
<dbReference type="Pfam" id="PF00107">
    <property type="entry name" value="ADH_zinc_N"/>
    <property type="match status" value="1"/>
</dbReference>
<dbReference type="STRING" id="41688.A0A2N3MXL3"/>
<feature type="domain" description="Enoyl reductase (ER)" evidence="1">
    <location>
        <begin position="13"/>
        <end position="349"/>
    </location>
</feature>
<dbReference type="Pfam" id="PF08240">
    <property type="entry name" value="ADH_N"/>
    <property type="match status" value="1"/>
</dbReference>
<dbReference type="InterPro" id="IPR013149">
    <property type="entry name" value="ADH-like_C"/>
</dbReference>
<dbReference type="OrthoDB" id="9930022at2759"/>
<evidence type="ECO:0000259" key="1">
    <source>
        <dbReference type="SMART" id="SM00829"/>
    </source>
</evidence>
<organism evidence="2 3">
    <name type="scientific">Lomentospora prolificans</name>
    <dbReference type="NCBI Taxonomy" id="41688"/>
    <lineage>
        <taxon>Eukaryota</taxon>
        <taxon>Fungi</taxon>
        <taxon>Dikarya</taxon>
        <taxon>Ascomycota</taxon>
        <taxon>Pezizomycotina</taxon>
        <taxon>Sordariomycetes</taxon>
        <taxon>Hypocreomycetidae</taxon>
        <taxon>Microascales</taxon>
        <taxon>Microascaceae</taxon>
        <taxon>Lomentospora</taxon>
    </lineage>
</organism>
<dbReference type="InterPro" id="IPR020843">
    <property type="entry name" value="ER"/>
</dbReference>
<dbReference type="Gene3D" id="3.90.180.10">
    <property type="entry name" value="Medium-chain alcohol dehydrogenases, catalytic domain"/>
    <property type="match status" value="1"/>
</dbReference>
<dbReference type="VEuPathDB" id="FungiDB:jhhlp_008287"/>
<dbReference type="InterPro" id="IPR036291">
    <property type="entry name" value="NAD(P)-bd_dom_sf"/>
</dbReference>
<dbReference type="PANTHER" id="PTHR45033">
    <property type="match status" value="1"/>
</dbReference>
<dbReference type="EMBL" id="NLAX01001623">
    <property type="protein sequence ID" value="PKS04921.1"/>
    <property type="molecule type" value="Genomic_DNA"/>
</dbReference>
<dbReference type="PANTHER" id="PTHR45033:SF2">
    <property type="entry name" value="ZINC-TYPE ALCOHOL DEHYDROGENASE-LIKE PROTEIN C1773.06C"/>
    <property type="match status" value="1"/>
</dbReference>
<dbReference type="InParanoid" id="A0A2N3MXL3"/>
<proteinExistence type="predicted"/>
<keyword evidence="3" id="KW-1185">Reference proteome</keyword>
<reference evidence="2 3" key="1">
    <citation type="journal article" date="2017" name="G3 (Bethesda)">
        <title>First Draft Genome Sequence of the Pathogenic Fungus Lomentospora prolificans (Formerly Scedosporium prolificans).</title>
        <authorList>
            <person name="Luo R."/>
            <person name="Zimin A."/>
            <person name="Workman R."/>
            <person name="Fan Y."/>
            <person name="Pertea G."/>
            <person name="Grossman N."/>
            <person name="Wear M.P."/>
            <person name="Jia B."/>
            <person name="Miller H."/>
            <person name="Casadevall A."/>
            <person name="Timp W."/>
            <person name="Zhang S.X."/>
            <person name="Salzberg S.L."/>
        </authorList>
    </citation>
    <scope>NUCLEOTIDE SEQUENCE [LARGE SCALE GENOMIC DNA]</scope>
    <source>
        <strain evidence="2 3">JHH-5317</strain>
    </source>
</reference>
<name>A0A2N3MXL3_9PEZI</name>
<evidence type="ECO:0000313" key="3">
    <source>
        <dbReference type="Proteomes" id="UP000233524"/>
    </source>
</evidence>
<comment type="caution">
    <text evidence="2">The sequence shown here is derived from an EMBL/GenBank/DDBJ whole genome shotgun (WGS) entry which is preliminary data.</text>
</comment>
<protein>
    <recommendedName>
        <fullName evidence="1">Enoyl reductase (ER) domain-containing protein</fullName>
    </recommendedName>
</protein>
<evidence type="ECO:0000313" key="2">
    <source>
        <dbReference type="EMBL" id="PKS04921.1"/>
    </source>
</evidence>
<sequence length="353" mass="37229">MMASRWVMANQNGFEASLNYEENVPVPENLGDHDVLVELYGASLNYRELVIARNREQVGLISENCVPGSDGAGIVKATGAAVAEFKPGDHVVTLLSPTTVQKGGDDAFPDFSAVSDGLGQRQNGTLQTHGVFHETALVHGPQSIGFIEASTLTCSGLTAWNSLFGFKGKQVKAGDWVLTQGTGGVSVAALQFAVAAGANVVATTSSDDKAARLKELGAKHIVNYRTNPAGWGKEAKDLTPNGAGFDFIVDIGGDATLAQAVPAAKTDGIVVLAGLRGSGQPVPLLIALMYPCVVRGVLAGSRTQLKDLVKFVDEKKIVPALDDVVYDLKDAKKAYQRLDATKHFSKVAIKIRD</sequence>
<dbReference type="InterPro" id="IPR011032">
    <property type="entry name" value="GroES-like_sf"/>
</dbReference>
<dbReference type="GO" id="GO:0016491">
    <property type="term" value="F:oxidoreductase activity"/>
    <property type="evidence" value="ECO:0007669"/>
    <property type="project" value="InterPro"/>
</dbReference>
<dbReference type="InterPro" id="IPR013154">
    <property type="entry name" value="ADH-like_N"/>
</dbReference>
<gene>
    <name evidence="2" type="ORF">jhhlp_008287</name>
</gene>
<dbReference type="InterPro" id="IPR052711">
    <property type="entry name" value="Zinc_ADH-like"/>
</dbReference>
<dbReference type="CDD" id="cd08276">
    <property type="entry name" value="MDR7"/>
    <property type="match status" value="1"/>
</dbReference>
<accession>A0A2N3MXL3</accession>
<dbReference type="SMART" id="SM00829">
    <property type="entry name" value="PKS_ER"/>
    <property type="match status" value="1"/>
</dbReference>
<dbReference type="AlphaFoldDB" id="A0A2N3MXL3"/>
<dbReference type="SUPFAM" id="SSF51735">
    <property type="entry name" value="NAD(P)-binding Rossmann-fold domains"/>
    <property type="match status" value="1"/>
</dbReference>